<organism evidence="1 2">
    <name type="scientific">Thermoactinomyces vulgaris</name>
    <dbReference type="NCBI Taxonomy" id="2026"/>
    <lineage>
        <taxon>Bacteria</taxon>
        <taxon>Bacillati</taxon>
        <taxon>Bacillota</taxon>
        <taxon>Bacilli</taxon>
        <taxon>Bacillales</taxon>
        <taxon>Thermoactinomycetaceae</taxon>
        <taxon>Thermoactinomyces</taxon>
    </lineage>
</organism>
<proteinExistence type="predicted"/>
<name>A0ABS0QD49_THEVU</name>
<comment type="caution">
    <text evidence="1">The sequence shown here is derived from an EMBL/GenBank/DDBJ whole genome shotgun (WGS) entry which is preliminary data.</text>
</comment>
<keyword evidence="2" id="KW-1185">Reference proteome</keyword>
<sequence>MEKINTDAWYFVQYQSKLKDWVNAALKSFNGYSFETNASRWILELKEWIGDNLNNLDLAIVEALKEVLEYGHAHNFLSKKVIETFENEQFKKQKQLESPQPTTLT</sequence>
<evidence type="ECO:0000313" key="1">
    <source>
        <dbReference type="EMBL" id="MBH8587211.1"/>
    </source>
</evidence>
<dbReference type="EMBL" id="JAECVU010000001">
    <property type="protein sequence ID" value="MBH8587211.1"/>
    <property type="molecule type" value="Genomic_DNA"/>
</dbReference>
<accession>A0ABS0QD49</accession>
<protein>
    <submittedName>
        <fullName evidence="1">Uncharacterized protein</fullName>
    </submittedName>
</protein>
<dbReference type="RefSeq" id="WP_121874104.1">
    <property type="nucleotide sequence ID" value="NZ_JACEIS010000001.1"/>
</dbReference>
<dbReference type="Proteomes" id="UP000641910">
    <property type="component" value="Unassembled WGS sequence"/>
</dbReference>
<gene>
    <name evidence="1" type="ORF">I8U22_00055</name>
</gene>
<evidence type="ECO:0000313" key="2">
    <source>
        <dbReference type="Proteomes" id="UP000641910"/>
    </source>
</evidence>
<reference evidence="1 2" key="1">
    <citation type="submission" date="2020-12" db="EMBL/GenBank/DDBJ databases">
        <title>WGS of Thermoactinomyces spp.</title>
        <authorList>
            <person name="Cheng K."/>
        </authorList>
    </citation>
    <scope>NUCLEOTIDE SEQUENCE [LARGE SCALE GENOMIC DNA]</scope>
    <source>
        <strain evidence="2">CICC 10650\ACCC 41061</strain>
    </source>
</reference>